<dbReference type="RefSeq" id="WP_224191967.1">
    <property type="nucleotide sequence ID" value="NZ_JAIRAU010000013.1"/>
</dbReference>
<sequence length="193" mass="21204">MTASTAPTDTRTRLLDTALKLFSAHGVEATSLQMIADELGVTKAAVYYWFKTKDEIAEAVAAPTLLELEQIIEAARTKRTRGAQIDHVLRGFVELIMRQRSLLGLYNSDPGMQRVVTRTFQAPRGEDLRTRMRAVLAGDEPGLGDAITVHVVFTGLAMAGGAPEYAGVDDETLRENLLEVGSRLLGRPRPKRR</sequence>
<keyword evidence="5" id="KW-1185">Reference proteome</keyword>
<gene>
    <name evidence="4" type="ORF">K7C98_13100</name>
</gene>
<evidence type="ECO:0000313" key="5">
    <source>
        <dbReference type="Proteomes" id="UP001139031"/>
    </source>
</evidence>
<evidence type="ECO:0000259" key="3">
    <source>
        <dbReference type="PROSITE" id="PS50977"/>
    </source>
</evidence>
<dbReference type="InterPro" id="IPR009057">
    <property type="entry name" value="Homeodomain-like_sf"/>
</dbReference>
<dbReference type="Proteomes" id="UP001139031">
    <property type="component" value="Unassembled WGS sequence"/>
</dbReference>
<dbReference type="PANTHER" id="PTHR30055:SF226">
    <property type="entry name" value="HTH-TYPE TRANSCRIPTIONAL REGULATOR PKSA"/>
    <property type="match status" value="1"/>
</dbReference>
<dbReference type="Gene3D" id="1.10.357.10">
    <property type="entry name" value="Tetracycline Repressor, domain 2"/>
    <property type="match status" value="1"/>
</dbReference>
<dbReference type="PRINTS" id="PR00455">
    <property type="entry name" value="HTHTETR"/>
</dbReference>
<feature type="domain" description="HTH tetR-type" evidence="3">
    <location>
        <begin position="8"/>
        <end position="68"/>
    </location>
</feature>
<dbReference type="InterPro" id="IPR050109">
    <property type="entry name" value="HTH-type_TetR-like_transc_reg"/>
</dbReference>
<evidence type="ECO:0000313" key="4">
    <source>
        <dbReference type="EMBL" id="MBZ5710196.1"/>
    </source>
</evidence>
<dbReference type="SUPFAM" id="SSF46689">
    <property type="entry name" value="Homeodomain-like"/>
    <property type="match status" value="1"/>
</dbReference>
<name>A0ABS7TPP8_9BACT</name>
<keyword evidence="1 2" id="KW-0238">DNA-binding</keyword>
<accession>A0ABS7TPP8</accession>
<proteinExistence type="predicted"/>
<evidence type="ECO:0000256" key="2">
    <source>
        <dbReference type="PROSITE-ProRule" id="PRU00335"/>
    </source>
</evidence>
<dbReference type="PANTHER" id="PTHR30055">
    <property type="entry name" value="HTH-TYPE TRANSCRIPTIONAL REGULATOR RUTR"/>
    <property type="match status" value="1"/>
</dbReference>
<feature type="DNA-binding region" description="H-T-H motif" evidence="2">
    <location>
        <begin position="31"/>
        <end position="50"/>
    </location>
</feature>
<dbReference type="InterPro" id="IPR001647">
    <property type="entry name" value="HTH_TetR"/>
</dbReference>
<evidence type="ECO:0000256" key="1">
    <source>
        <dbReference type="ARBA" id="ARBA00023125"/>
    </source>
</evidence>
<dbReference type="EMBL" id="JAIRAU010000013">
    <property type="protein sequence ID" value="MBZ5710196.1"/>
    <property type="molecule type" value="Genomic_DNA"/>
</dbReference>
<dbReference type="Pfam" id="PF00440">
    <property type="entry name" value="TetR_N"/>
    <property type="match status" value="1"/>
</dbReference>
<dbReference type="PROSITE" id="PS50977">
    <property type="entry name" value="HTH_TETR_2"/>
    <property type="match status" value="1"/>
</dbReference>
<organism evidence="4 5">
    <name type="scientific">Nannocystis pusilla</name>
    <dbReference type="NCBI Taxonomy" id="889268"/>
    <lineage>
        <taxon>Bacteria</taxon>
        <taxon>Pseudomonadati</taxon>
        <taxon>Myxococcota</taxon>
        <taxon>Polyangia</taxon>
        <taxon>Nannocystales</taxon>
        <taxon>Nannocystaceae</taxon>
        <taxon>Nannocystis</taxon>
    </lineage>
</organism>
<protein>
    <submittedName>
        <fullName evidence="4">TetR/AcrR family transcriptional regulator</fullName>
    </submittedName>
</protein>
<comment type="caution">
    <text evidence="4">The sequence shown here is derived from an EMBL/GenBank/DDBJ whole genome shotgun (WGS) entry which is preliminary data.</text>
</comment>
<reference evidence="4" key="1">
    <citation type="submission" date="2021-08" db="EMBL/GenBank/DDBJ databases">
        <authorList>
            <person name="Stevens D.C."/>
        </authorList>
    </citation>
    <scope>NUCLEOTIDE SEQUENCE</scope>
    <source>
        <strain evidence="4">DSM 53165</strain>
    </source>
</reference>